<protein>
    <submittedName>
        <fullName evidence="5">UpxY family transcription antiterminator</fullName>
    </submittedName>
</protein>
<dbReference type="Pfam" id="PF02357">
    <property type="entry name" value="NusG"/>
    <property type="match status" value="1"/>
</dbReference>
<evidence type="ECO:0000259" key="4">
    <source>
        <dbReference type="Pfam" id="PF02357"/>
    </source>
</evidence>
<evidence type="ECO:0000256" key="2">
    <source>
        <dbReference type="ARBA" id="ARBA00023015"/>
    </source>
</evidence>
<dbReference type="InterPro" id="IPR006645">
    <property type="entry name" value="NGN-like_dom"/>
</dbReference>
<name>A0A7K0FIS5_9SPHI</name>
<dbReference type="Gene3D" id="3.30.70.940">
    <property type="entry name" value="NusG, N-terminal domain"/>
    <property type="match status" value="1"/>
</dbReference>
<dbReference type="NCBIfam" id="NF033644">
    <property type="entry name" value="antiterm_UpxY"/>
    <property type="match status" value="1"/>
</dbReference>
<evidence type="ECO:0000256" key="1">
    <source>
        <dbReference type="ARBA" id="ARBA00022814"/>
    </source>
</evidence>
<dbReference type="AlphaFoldDB" id="A0A7K0FIS5"/>
<evidence type="ECO:0000256" key="3">
    <source>
        <dbReference type="ARBA" id="ARBA00023163"/>
    </source>
</evidence>
<dbReference type="EMBL" id="WKJI01000001">
    <property type="protein sequence ID" value="MRX45702.1"/>
    <property type="molecule type" value="Genomic_DNA"/>
</dbReference>
<comment type="caution">
    <text evidence="5">The sequence shown here is derived from an EMBL/GenBank/DDBJ whole genome shotgun (WGS) entry which is preliminary data.</text>
</comment>
<dbReference type="GO" id="GO:0006354">
    <property type="term" value="P:DNA-templated transcription elongation"/>
    <property type="evidence" value="ECO:0007669"/>
    <property type="project" value="InterPro"/>
</dbReference>
<dbReference type="GO" id="GO:0031564">
    <property type="term" value="P:transcription antitermination"/>
    <property type="evidence" value="ECO:0007669"/>
    <property type="project" value="UniProtKB-KW"/>
</dbReference>
<dbReference type="Proteomes" id="UP000462931">
    <property type="component" value="Unassembled WGS sequence"/>
</dbReference>
<evidence type="ECO:0000313" key="5">
    <source>
        <dbReference type="EMBL" id="MRX45702.1"/>
    </source>
</evidence>
<keyword evidence="3" id="KW-0804">Transcription</keyword>
<proteinExistence type="predicted"/>
<dbReference type="PANTHER" id="PTHR30265">
    <property type="entry name" value="RHO-INTERACTING TRANSCRIPTION TERMINATION FACTOR NUSG"/>
    <property type="match status" value="1"/>
</dbReference>
<organism evidence="5 6">
    <name type="scientific">Pedobacter puniceum</name>
    <dbReference type="NCBI Taxonomy" id="2666136"/>
    <lineage>
        <taxon>Bacteria</taxon>
        <taxon>Pseudomonadati</taxon>
        <taxon>Bacteroidota</taxon>
        <taxon>Sphingobacteriia</taxon>
        <taxon>Sphingobacteriales</taxon>
        <taxon>Sphingobacteriaceae</taxon>
        <taxon>Pedobacter</taxon>
    </lineage>
</organism>
<dbReference type="InterPro" id="IPR036735">
    <property type="entry name" value="NGN_dom_sf"/>
</dbReference>
<dbReference type="PANTHER" id="PTHR30265:SF4">
    <property type="entry name" value="KOW MOTIF FAMILY PROTEIN, EXPRESSED"/>
    <property type="match status" value="1"/>
</dbReference>
<reference evidence="5 6" key="1">
    <citation type="submission" date="2019-11" db="EMBL/GenBank/DDBJ databases">
        <authorList>
            <person name="Cheng Q."/>
            <person name="Yang Z."/>
        </authorList>
    </citation>
    <scope>NUCLEOTIDE SEQUENCE [LARGE SCALE GENOMIC DNA]</scope>
    <source>
        <strain evidence="5 6">HX-22-1</strain>
    </source>
</reference>
<accession>A0A7K0FIS5</accession>
<gene>
    <name evidence="5" type="ORF">GJJ64_00695</name>
</gene>
<evidence type="ECO:0000313" key="6">
    <source>
        <dbReference type="Proteomes" id="UP000462931"/>
    </source>
</evidence>
<dbReference type="SUPFAM" id="SSF82679">
    <property type="entry name" value="N-utilization substance G protein NusG, N-terminal domain"/>
    <property type="match status" value="1"/>
</dbReference>
<sequence length="171" mass="20128">MSKLDELYRWYPVYTHPRSEKKTADSLIKRGIQVYLPLQKTLKQWSDRKKWVEEPLFKSYLFVHISNKEYDQVIQTYGVVRFIYFSRQIASIPDKQIQMLQNYLSGQADPEITFEQLEKGQKVKIISGKLKGYEAELISWKQQQRVILRLDALGQSLILKISAADVIPVFD</sequence>
<keyword evidence="6" id="KW-1185">Reference proteome</keyword>
<keyword evidence="1" id="KW-0889">Transcription antitermination</keyword>
<keyword evidence="2" id="KW-0805">Transcription regulation</keyword>
<dbReference type="InterPro" id="IPR043425">
    <property type="entry name" value="NusG-like"/>
</dbReference>
<feature type="domain" description="NusG-like N-terminal" evidence="4">
    <location>
        <begin position="9"/>
        <end position="100"/>
    </location>
</feature>
<dbReference type="RefSeq" id="WP_154285870.1">
    <property type="nucleotide sequence ID" value="NZ_WKJI01000001.1"/>
</dbReference>
<dbReference type="CDD" id="cd09895">
    <property type="entry name" value="NGN_SP_UpxY"/>
    <property type="match status" value="1"/>
</dbReference>